<feature type="transmembrane region" description="Helical" evidence="1">
    <location>
        <begin position="20"/>
        <end position="38"/>
    </location>
</feature>
<dbReference type="Proteomes" id="UP001165648">
    <property type="component" value="Unassembled WGS sequence"/>
</dbReference>
<keyword evidence="3" id="KW-1185">Reference proteome</keyword>
<keyword evidence="1" id="KW-1133">Transmembrane helix</keyword>
<protein>
    <submittedName>
        <fullName evidence="2">Uncharacterized protein</fullName>
    </submittedName>
</protein>
<dbReference type="RefSeq" id="WP_180794206.1">
    <property type="nucleotide sequence ID" value="NZ_JANIDW010000002.1"/>
</dbReference>
<name>A0ABT3W899_9PROT</name>
<accession>A0ABT3W899</accession>
<comment type="caution">
    <text evidence="2">The sequence shown here is derived from an EMBL/GenBank/DDBJ whole genome shotgun (WGS) entry which is preliminary data.</text>
</comment>
<evidence type="ECO:0000256" key="1">
    <source>
        <dbReference type="SAM" id="Phobius"/>
    </source>
</evidence>
<sequence length="49" mass="5509">MASRLLTPLDETLYRLLTPFLLYTLAARLICSTVFLTADRLVALQEPAL</sequence>
<evidence type="ECO:0000313" key="3">
    <source>
        <dbReference type="Proteomes" id="UP001165648"/>
    </source>
</evidence>
<reference evidence="2 3" key="1">
    <citation type="submission" date="2022-07" db="EMBL/GenBank/DDBJ databases">
        <title>Bombella genomes.</title>
        <authorList>
            <person name="Harer L."/>
            <person name="Styblova S."/>
            <person name="Ehrmann M."/>
        </authorList>
    </citation>
    <scope>NUCLEOTIDE SEQUENCE [LARGE SCALE GENOMIC DNA]</scope>
    <source>
        <strain evidence="2 3">TMW 2.2558</strain>
    </source>
</reference>
<keyword evidence="1" id="KW-0812">Transmembrane</keyword>
<keyword evidence="1" id="KW-0472">Membrane</keyword>
<evidence type="ECO:0000313" key="2">
    <source>
        <dbReference type="EMBL" id="MCX5614550.1"/>
    </source>
</evidence>
<dbReference type="EMBL" id="JANIDW010000002">
    <property type="protein sequence ID" value="MCX5614550.1"/>
    <property type="molecule type" value="Genomic_DNA"/>
</dbReference>
<gene>
    <name evidence="2" type="ORF">NQF64_04745</name>
</gene>
<proteinExistence type="predicted"/>
<organism evidence="2 3">
    <name type="scientific">Bombella saccharophila</name>
    <dbReference type="NCBI Taxonomy" id="2967338"/>
    <lineage>
        <taxon>Bacteria</taxon>
        <taxon>Pseudomonadati</taxon>
        <taxon>Pseudomonadota</taxon>
        <taxon>Alphaproteobacteria</taxon>
        <taxon>Acetobacterales</taxon>
        <taxon>Acetobacteraceae</taxon>
        <taxon>Bombella</taxon>
    </lineage>
</organism>